<comment type="caution">
    <text evidence="1">The sequence shown here is derived from an EMBL/GenBank/DDBJ whole genome shotgun (WGS) entry which is preliminary data.</text>
</comment>
<sequence>MISYAARLGDSYGKHVLGLVRYLVCTPRNHGRLSPDGIDGLNRPVYGCSGAAWGVT</sequence>
<dbReference type="Proteomes" id="UP000605992">
    <property type="component" value="Unassembled WGS sequence"/>
</dbReference>
<gene>
    <name evidence="1" type="ORF">Pth03_82930</name>
</gene>
<accession>A0A8J3Y333</accession>
<dbReference type="EMBL" id="BOOR01000109">
    <property type="protein sequence ID" value="GII59904.1"/>
    <property type="molecule type" value="Genomic_DNA"/>
</dbReference>
<protein>
    <submittedName>
        <fullName evidence="1">Uncharacterized protein</fullName>
    </submittedName>
</protein>
<evidence type="ECO:0000313" key="1">
    <source>
        <dbReference type="EMBL" id="GII59904.1"/>
    </source>
</evidence>
<organism evidence="1 2">
    <name type="scientific">Planotetraspora thailandica</name>
    <dbReference type="NCBI Taxonomy" id="487172"/>
    <lineage>
        <taxon>Bacteria</taxon>
        <taxon>Bacillati</taxon>
        <taxon>Actinomycetota</taxon>
        <taxon>Actinomycetes</taxon>
        <taxon>Streptosporangiales</taxon>
        <taxon>Streptosporangiaceae</taxon>
        <taxon>Planotetraspora</taxon>
    </lineage>
</organism>
<proteinExistence type="predicted"/>
<reference evidence="1" key="1">
    <citation type="submission" date="2021-01" db="EMBL/GenBank/DDBJ databases">
        <title>Whole genome shotgun sequence of Planotetraspora thailandica NBRC 104271.</title>
        <authorList>
            <person name="Komaki H."/>
            <person name="Tamura T."/>
        </authorList>
    </citation>
    <scope>NUCLEOTIDE SEQUENCE</scope>
    <source>
        <strain evidence="1">NBRC 104271</strain>
    </source>
</reference>
<name>A0A8J3Y333_9ACTN</name>
<evidence type="ECO:0000313" key="2">
    <source>
        <dbReference type="Proteomes" id="UP000605992"/>
    </source>
</evidence>
<keyword evidence="2" id="KW-1185">Reference proteome</keyword>
<dbReference type="AlphaFoldDB" id="A0A8J3Y333"/>